<name>A0A0A9AFQ3_ARUDO</name>
<reference evidence="1" key="2">
    <citation type="journal article" date="2015" name="Data Brief">
        <title>Shoot transcriptome of the giant reed, Arundo donax.</title>
        <authorList>
            <person name="Barrero R.A."/>
            <person name="Guerrero F.D."/>
            <person name="Moolhuijzen P."/>
            <person name="Goolsby J.A."/>
            <person name="Tidwell J."/>
            <person name="Bellgard S.E."/>
            <person name="Bellgard M.I."/>
        </authorList>
    </citation>
    <scope>NUCLEOTIDE SEQUENCE</scope>
    <source>
        <tissue evidence="1">Shoot tissue taken approximately 20 cm above the soil surface</tissue>
    </source>
</reference>
<dbReference type="AlphaFoldDB" id="A0A0A9AFQ3"/>
<accession>A0A0A9AFQ3</accession>
<organism evidence="1">
    <name type="scientific">Arundo donax</name>
    <name type="common">Giant reed</name>
    <name type="synonym">Donax arundinaceus</name>
    <dbReference type="NCBI Taxonomy" id="35708"/>
    <lineage>
        <taxon>Eukaryota</taxon>
        <taxon>Viridiplantae</taxon>
        <taxon>Streptophyta</taxon>
        <taxon>Embryophyta</taxon>
        <taxon>Tracheophyta</taxon>
        <taxon>Spermatophyta</taxon>
        <taxon>Magnoliopsida</taxon>
        <taxon>Liliopsida</taxon>
        <taxon>Poales</taxon>
        <taxon>Poaceae</taxon>
        <taxon>PACMAD clade</taxon>
        <taxon>Arundinoideae</taxon>
        <taxon>Arundineae</taxon>
        <taxon>Arundo</taxon>
    </lineage>
</organism>
<sequence>MTCEILLYKEHITSEILLKKMEGYEERKKRRQVPKKRMDFESQIL</sequence>
<dbReference type="EMBL" id="GBRH01247391">
    <property type="protein sequence ID" value="JAD50504.1"/>
    <property type="molecule type" value="Transcribed_RNA"/>
</dbReference>
<protein>
    <submittedName>
        <fullName evidence="1">Uncharacterized protein</fullName>
    </submittedName>
</protein>
<evidence type="ECO:0000313" key="1">
    <source>
        <dbReference type="EMBL" id="JAD50504.1"/>
    </source>
</evidence>
<reference evidence="1" key="1">
    <citation type="submission" date="2014-09" db="EMBL/GenBank/DDBJ databases">
        <authorList>
            <person name="Magalhaes I.L.F."/>
            <person name="Oliveira U."/>
            <person name="Santos F.R."/>
            <person name="Vidigal T.H.D.A."/>
            <person name="Brescovit A.D."/>
            <person name="Santos A.J."/>
        </authorList>
    </citation>
    <scope>NUCLEOTIDE SEQUENCE</scope>
    <source>
        <tissue evidence="1">Shoot tissue taken approximately 20 cm above the soil surface</tissue>
    </source>
</reference>
<proteinExistence type="predicted"/>